<keyword evidence="6" id="KW-0812">Transmembrane</keyword>
<name>A0A8J4X314_CLAMG</name>
<dbReference type="SUPFAM" id="SSF52799">
    <property type="entry name" value="(Phosphotyrosine protein) phosphatases II"/>
    <property type="match status" value="1"/>
</dbReference>
<feature type="region of interest" description="Disordered" evidence="5">
    <location>
        <begin position="371"/>
        <end position="391"/>
    </location>
</feature>
<accession>A0A8J4X314</accession>
<dbReference type="PANTHER" id="PTHR45682:SF4">
    <property type="entry name" value="SERINE_THREONINE_TYROSINE-INTERACTING-LIKE PROTEIN 2"/>
    <property type="match status" value="1"/>
</dbReference>
<gene>
    <name evidence="9" type="ORF">DAT39_007663</name>
</gene>
<evidence type="ECO:0000313" key="10">
    <source>
        <dbReference type="Proteomes" id="UP000727407"/>
    </source>
</evidence>
<dbReference type="InterPro" id="IPR015152">
    <property type="entry name" value="Growth/epo_recpt_lig-bind"/>
</dbReference>
<dbReference type="GO" id="GO:0008138">
    <property type="term" value="F:protein tyrosine/serine/threonine phosphatase activity"/>
    <property type="evidence" value="ECO:0007669"/>
    <property type="project" value="InterPro"/>
</dbReference>
<evidence type="ECO:0000256" key="7">
    <source>
        <dbReference type="SAM" id="SignalP"/>
    </source>
</evidence>
<keyword evidence="6" id="KW-1133">Transmembrane helix</keyword>
<dbReference type="GO" id="GO:0005737">
    <property type="term" value="C:cytoplasm"/>
    <property type="evidence" value="ECO:0007669"/>
    <property type="project" value="TreeGrafter"/>
</dbReference>
<comment type="caution">
    <text evidence="9">The sequence shown here is derived from an EMBL/GenBank/DDBJ whole genome shotgun (WGS) entry which is preliminary data.</text>
</comment>
<dbReference type="InterPro" id="IPR013783">
    <property type="entry name" value="Ig-like_fold"/>
</dbReference>
<reference evidence="9" key="1">
    <citation type="submission" date="2020-07" db="EMBL/GenBank/DDBJ databases">
        <title>Clarias magur genome sequencing, assembly and annotation.</title>
        <authorList>
            <person name="Kushwaha B."/>
            <person name="Kumar R."/>
            <person name="Das P."/>
            <person name="Joshi C.G."/>
            <person name="Kumar D."/>
            <person name="Nagpure N.S."/>
            <person name="Pandey M."/>
            <person name="Agarwal S."/>
            <person name="Srivastava S."/>
            <person name="Singh M."/>
            <person name="Sahoo L."/>
            <person name="Jayasankar P."/>
            <person name="Meher P.K."/>
            <person name="Koringa P.G."/>
            <person name="Iquebal M.A."/>
            <person name="Das S.P."/>
            <person name="Bit A."/>
            <person name="Patnaik S."/>
            <person name="Patel N."/>
            <person name="Shah T.M."/>
            <person name="Hinsu A."/>
            <person name="Jena J.K."/>
        </authorList>
    </citation>
    <scope>NUCLEOTIDE SEQUENCE</scope>
    <source>
        <strain evidence="9">CIFAMagur01</strain>
        <tissue evidence="9">Testis</tissue>
    </source>
</reference>
<evidence type="ECO:0000256" key="2">
    <source>
        <dbReference type="ARBA" id="ARBA00022912"/>
    </source>
</evidence>
<dbReference type="InterPro" id="IPR036116">
    <property type="entry name" value="FN3_sf"/>
</dbReference>
<dbReference type="Proteomes" id="UP000727407">
    <property type="component" value="Unassembled WGS sequence"/>
</dbReference>
<organism evidence="9 10">
    <name type="scientific">Clarias magur</name>
    <name type="common">Asian catfish</name>
    <name type="synonym">Macropteronotus magur</name>
    <dbReference type="NCBI Taxonomy" id="1594786"/>
    <lineage>
        <taxon>Eukaryota</taxon>
        <taxon>Metazoa</taxon>
        <taxon>Chordata</taxon>
        <taxon>Craniata</taxon>
        <taxon>Vertebrata</taxon>
        <taxon>Euteleostomi</taxon>
        <taxon>Actinopterygii</taxon>
        <taxon>Neopterygii</taxon>
        <taxon>Teleostei</taxon>
        <taxon>Ostariophysi</taxon>
        <taxon>Siluriformes</taxon>
        <taxon>Clariidae</taxon>
        <taxon>Clarias</taxon>
    </lineage>
</organism>
<feature type="non-terminal residue" evidence="9">
    <location>
        <position position="775"/>
    </location>
</feature>
<feature type="chain" id="PRO_5035327961" evidence="7">
    <location>
        <begin position="25"/>
        <end position="775"/>
    </location>
</feature>
<dbReference type="Pfam" id="PF09067">
    <property type="entry name" value="EpoR_lig-bind"/>
    <property type="match status" value="1"/>
</dbReference>
<dbReference type="EMBL" id="QNUK01000087">
    <property type="protein sequence ID" value="KAF5902627.1"/>
    <property type="molecule type" value="Genomic_DNA"/>
</dbReference>
<feature type="domain" description="Fibronectin type-III" evidence="8">
    <location>
        <begin position="141"/>
        <end position="244"/>
    </location>
</feature>
<dbReference type="OrthoDB" id="8545036at2759"/>
<dbReference type="PRINTS" id="PR01909">
    <property type="entry name" value="ADSPHPHTASEA"/>
</dbReference>
<feature type="signal peptide" evidence="7">
    <location>
        <begin position="1"/>
        <end position="24"/>
    </location>
</feature>
<dbReference type="InterPro" id="IPR003961">
    <property type="entry name" value="FN3_dom"/>
</dbReference>
<evidence type="ECO:0000256" key="4">
    <source>
        <dbReference type="ARBA" id="ARBA00023180"/>
    </source>
</evidence>
<dbReference type="GO" id="GO:0043409">
    <property type="term" value="P:negative regulation of MAPK cascade"/>
    <property type="evidence" value="ECO:0007669"/>
    <property type="project" value="TreeGrafter"/>
</dbReference>
<dbReference type="InterPro" id="IPR020405">
    <property type="entry name" value="Atypical_DUSP_subfamA"/>
</dbReference>
<dbReference type="GO" id="GO:0033549">
    <property type="term" value="F:MAP kinase phosphatase activity"/>
    <property type="evidence" value="ECO:0007669"/>
    <property type="project" value="TreeGrafter"/>
</dbReference>
<feature type="compositionally biased region" description="Polar residues" evidence="5">
    <location>
        <begin position="382"/>
        <end position="391"/>
    </location>
</feature>
<dbReference type="PRINTS" id="PR01908">
    <property type="entry name" value="ADSPHPHTASE"/>
</dbReference>
<protein>
    <submittedName>
        <fullName evidence="9">Prolactin receptor-like</fullName>
    </submittedName>
</protein>
<keyword evidence="3 9" id="KW-0675">Receptor</keyword>
<sequence length="775" mass="87168">HTGVCGAMLSLMLLLLYQWSYSEASPESSHCAAHEGDGPRPYIYYCRSPNMETFTCWWHPLDNSLQGDDNITYRLIYTLGNGPPTECPDYVSSGPNSCYFDTAHTVVWEVYCLNVTAYSRSGSFTSNEHCLDVADIVEIDPPFNLTYTLMNMTKDEAGCTVLVSWQYPIAQHVQIGWITLVYELRYRAVSEPNNWKVKERLREPHLELLGLSVGSYEVQVRCRSKNNNLWSKWSAPITVAIPSRHMPGHMLYTFVLLATIVVIIVLITGLWVIPQGKRIKAFLLPPIPKPCIRGIDPMLLKKGKMDEINQHFSSLQGYKVRHYCGESVYEVSMDEGISLSQRSSMSSIQEVSQIQGIQSPACTKKQQLLQTPDSPNPYCQEPSYSTKESSEVTMSPETLLWAWPVTSNTQPKLLSFPGMDYSMIIGPGPKSPNAPTGQEFYTCVHGVTNDEMVQLVPCMSDLLEGSPYLDLKDKPEEDTEKLSQLAAYLEKRAEIQTSEIRFCAGAQKQNDTKHSQIHRNSLNKAGNIIDSNLAHILEDGFVMASANDNTTDGDQKVPDEDEAPKVKDIQSHYLRTPSPSFSMMSDRFSTMSDRFSRFSGSDSESFFMDPIHLSSAVAAKQIINEELKPKELRLPSTPESMKERAEQLMVEDLYNRVKDMVDDRSPYNTPCVLDIQRALIQDRVEAPANPVDEVWPNIFIGEKSVAVNIARLKRLGITHILNAGHGTGVYTGESFYQGMNITYMGLEVDDFPDADISSHFRTCAEFLDEALLTHR</sequence>
<dbReference type="AlphaFoldDB" id="A0A8J4X314"/>
<keyword evidence="1 7" id="KW-0732">Signal</keyword>
<keyword evidence="4" id="KW-0325">Glycoprotein</keyword>
<keyword evidence="10" id="KW-1185">Reference proteome</keyword>
<evidence type="ECO:0000256" key="1">
    <source>
        <dbReference type="ARBA" id="ARBA00022729"/>
    </source>
</evidence>
<dbReference type="Gene3D" id="3.90.190.10">
    <property type="entry name" value="Protein tyrosine phosphatase superfamily"/>
    <property type="match status" value="1"/>
</dbReference>
<dbReference type="InterPro" id="IPR029021">
    <property type="entry name" value="Prot-tyrosine_phosphatase-like"/>
</dbReference>
<proteinExistence type="predicted"/>
<keyword evidence="2" id="KW-0904">Protein phosphatase</keyword>
<dbReference type="PROSITE" id="PS50853">
    <property type="entry name" value="FN3"/>
    <property type="match status" value="1"/>
</dbReference>
<feature type="non-terminal residue" evidence="9">
    <location>
        <position position="1"/>
    </location>
</feature>
<keyword evidence="6" id="KW-0472">Membrane</keyword>
<evidence type="ECO:0000256" key="6">
    <source>
        <dbReference type="SAM" id="Phobius"/>
    </source>
</evidence>
<evidence type="ECO:0000313" key="9">
    <source>
        <dbReference type="EMBL" id="KAF5902627.1"/>
    </source>
</evidence>
<dbReference type="PANTHER" id="PTHR45682">
    <property type="entry name" value="AGAP008228-PA"/>
    <property type="match status" value="1"/>
</dbReference>
<evidence type="ECO:0000256" key="5">
    <source>
        <dbReference type="SAM" id="MobiDB-lite"/>
    </source>
</evidence>
<dbReference type="SUPFAM" id="SSF49265">
    <property type="entry name" value="Fibronectin type III"/>
    <property type="match status" value="2"/>
</dbReference>
<feature type="transmembrane region" description="Helical" evidence="6">
    <location>
        <begin position="250"/>
        <end position="273"/>
    </location>
</feature>
<dbReference type="CDD" id="cd00063">
    <property type="entry name" value="FN3"/>
    <property type="match status" value="1"/>
</dbReference>
<evidence type="ECO:0000256" key="3">
    <source>
        <dbReference type="ARBA" id="ARBA00023170"/>
    </source>
</evidence>
<keyword evidence="2" id="KW-0378">Hydrolase</keyword>
<evidence type="ECO:0000259" key="8">
    <source>
        <dbReference type="PROSITE" id="PS50853"/>
    </source>
</evidence>
<dbReference type="Gene3D" id="2.60.40.10">
    <property type="entry name" value="Immunoglobulins"/>
    <property type="match status" value="2"/>
</dbReference>